<feature type="transmembrane region" description="Helical" evidence="3">
    <location>
        <begin position="82"/>
        <end position="100"/>
    </location>
</feature>
<keyword evidence="3" id="KW-0812">Transmembrane</keyword>
<name>A0A7X0RR56_9BACL</name>
<dbReference type="InterPro" id="IPR037185">
    <property type="entry name" value="EmrE-like"/>
</dbReference>
<evidence type="ECO:0000313" key="5">
    <source>
        <dbReference type="EMBL" id="MBB6670729.1"/>
    </source>
</evidence>
<keyword evidence="6" id="KW-1185">Reference proteome</keyword>
<evidence type="ECO:0000313" key="6">
    <source>
        <dbReference type="Proteomes" id="UP000547209"/>
    </source>
</evidence>
<feature type="transmembrane region" description="Helical" evidence="3">
    <location>
        <begin position="198"/>
        <end position="217"/>
    </location>
</feature>
<dbReference type="AlphaFoldDB" id="A0A7X0RR56"/>
<feature type="transmembrane region" description="Helical" evidence="3">
    <location>
        <begin position="257"/>
        <end position="278"/>
    </location>
</feature>
<proteinExistence type="inferred from homology"/>
<evidence type="ECO:0000259" key="4">
    <source>
        <dbReference type="Pfam" id="PF00892"/>
    </source>
</evidence>
<feature type="transmembrane region" description="Helical" evidence="3">
    <location>
        <begin position="137"/>
        <end position="156"/>
    </location>
</feature>
<dbReference type="InterPro" id="IPR000620">
    <property type="entry name" value="EamA_dom"/>
</dbReference>
<gene>
    <name evidence="5" type="ORF">H7C19_08500</name>
</gene>
<dbReference type="GO" id="GO:0016020">
    <property type="term" value="C:membrane"/>
    <property type="evidence" value="ECO:0007669"/>
    <property type="project" value="InterPro"/>
</dbReference>
<protein>
    <submittedName>
        <fullName evidence="5">EamA family transporter</fullName>
    </submittedName>
</protein>
<dbReference type="EMBL" id="JACJVP010000011">
    <property type="protein sequence ID" value="MBB6670729.1"/>
    <property type="molecule type" value="Genomic_DNA"/>
</dbReference>
<evidence type="ECO:0000256" key="1">
    <source>
        <dbReference type="ARBA" id="ARBA00004127"/>
    </source>
</evidence>
<dbReference type="Proteomes" id="UP000547209">
    <property type="component" value="Unassembled WGS sequence"/>
</dbReference>
<dbReference type="Pfam" id="PF00892">
    <property type="entry name" value="EamA"/>
    <property type="match status" value="1"/>
</dbReference>
<keyword evidence="3" id="KW-0472">Membrane</keyword>
<reference evidence="5 6" key="1">
    <citation type="submission" date="2020-08" db="EMBL/GenBank/DDBJ databases">
        <title>Cohnella phylogeny.</title>
        <authorList>
            <person name="Dunlap C."/>
        </authorList>
    </citation>
    <scope>NUCLEOTIDE SEQUENCE [LARGE SCALE GENOMIC DNA]</scope>
    <source>
        <strain evidence="5 6">DSM 28246</strain>
    </source>
</reference>
<feature type="domain" description="EamA" evidence="4">
    <location>
        <begin position="166"/>
        <end position="298"/>
    </location>
</feature>
<feature type="transmembrane region" description="Helical" evidence="3">
    <location>
        <begin position="36"/>
        <end position="56"/>
    </location>
</feature>
<dbReference type="SUPFAM" id="SSF103481">
    <property type="entry name" value="Multidrug resistance efflux transporter EmrE"/>
    <property type="match status" value="1"/>
</dbReference>
<sequence>MKYRMAVLLGAICYGILSTIVTKAYGKGFTLGEVVGSQLATGCLLAWALVLAMAVVRRKRSKRGETRPAADQTAPRTSWKQAVLLMAAGMPTGLTGLLYYESLRYIPNSLAILLLFQFTWMGVLIDAVSRKRRPNAALLLTLAVLFGGTLLAAGILDRGLDAFRGLGVLFGFLSAVSYTAFILISGKAVPAIHPARRSAWMITGAMLFVFILFPPAFLIDGTLLGGLLPFGFMLGLFGAFLPPLLYAIGVPHIGEGLTGILGAAELPVAVLLSSVVLHERVSELQWAGVVLVLLGVALPELFRRMSRGAPRSTGVSS</sequence>
<dbReference type="RefSeq" id="WP_185142215.1">
    <property type="nucleotide sequence ID" value="NZ_JACJVP010000011.1"/>
</dbReference>
<feature type="transmembrane region" description="Helical" evidence="3">
    <location>
        <begin position="223"/>
        <end position="245"/>
    </location>
</feature>
<feature type="transmembrane region" description="Helical" evidence="3">
    <location>
        <begin position="162"/>
        <end position="186"/>
    </location>
</feature>
<evidence type="ECO:0000256" key="2">
    <source>
        <dbReference type="ARBA" id="ARBA00007362"/>
    </source>
</evidence>
<comment type="similarity">
    <text evidence="2">Belongs to the EamA transporter family.</text>
</comment>
<feature type="transmembrane region" description="Helical" evidence="3">
    <location>
        <begin position="284"/>
        <end position="302"/>
    </location>
</feature>
<comment type="subcellular location">
    <subcellularLocation>
        <location evidence="1">Endomembrane system</location>
        <topology evidence="1">Multi-pass membrane protein</topology>
    </subcellularLocation>
</comment>
<accession>A0A7X0RR56</accession>
<keyword evidence="3" id="KW-1133">Transmembrane helix</keyword>
<evidence type="ECO:0000256" key="3">
    <source>
        <dbReference type="SAM" id="Phobius"/>
    </source>
</evidence>
<feature type="transmembrane region" description="Helical" evidence="3">
    <location>
        <begin position="106"/>
        <end position="125"/>
    </location>
</feature>
<organism evidence="5 6">
    <name type="scientific">Cohnella nanjingensis</name>
    <dbReference type="NCBI Taxonomy" id="1387779"/>
    <lineage>
        <taxon>Bacteria</taxon>
        <taxon>Bacillati</taxon>
        <taxon>Bacillota</taxon>
        <taxon>Bacilli</taxon>
        <taxon>Bacillales</taxon>
        <taxon>Paenibacillaceae</taxon>
        <taxon>Cohnella</taxon>
    </lineage>
</organism>
<comment type="caution">
    <text evidence="5">The sequence shown here is derived from an EMBL/GenBank/DDBJ whole genome shotgun (WGS) entry which is preliminary data.</text>
</comment>